<keyword evidence="4" id="KW-1185">Reference proteome</keyword>
<evidence type="ECO:0000259" key="2">
    <source>
        <dbReference type="Pfam" id="PF12937"/>
    </source>
</evidence>
<dbReference type="EMBL" id="SGPM01000232">
    <property type="protein sequence ID" value="THH27696.1"/>
    <property type="molecule type" value="Genomic_DNA"/>
</dbReference>
<dbReference type="OrthoDB" id="2800666at2759"/>
<name>A0A4S4MNU7_9APHY</name>
<comment type="caution">
    <text evidence="3">The sequence shown here is derived from an EMBL/GenBank/DDBJ whole genome shotgun (WGS) entry which is preliminary data.</text>
</comment>
<dbReference type="Gene3D" id="1.20.1280.50">
    <property type="match status" value="1"/>
</dbReference>
<evidence type="ECO:0000313" key="4">
    <source>
        <dbReference type="Proteomes" id="UP000308730"/>
    </source>
</evidence>
<sequence length="594" mass="66448">MDGCLTLAAKTLADSMSSGVTTSAFIEETRKKLAKEVEEHFRAIAELRRRMNAIIPVARLPPEILGHIFLWYITVMATHRDPGYYRDSYHRWLTVTHVCHRWREIGLCTPNLWTDIRIGQGSVERVQAFISRAKHAPLQIHASNDCADIKWLPALHLIASELGHVETLNLNVPLGTLKTLTDNIPSSAPLLRLLTIAGSSYYGSTPLTLPVFLTSACSTPRLEELKVVGYNLSWLDSILPQSLTHLAVTLAGSSQETQCSDVVTVIHALSCLKHLELNRVLAPLQTTITRLPPISLSVSLPNLTCIILLGSPLVCVHFLDHCVIPASARISLNFQSSCTPHVIPLIMPAISTKLSTRIIQDDKEPVETLSIRCGSVAFVKRSLGPIQNRTHAHLSILAPGYLVEDGSMLAGLCGLPIRDVSVLLLREVSYNPSARPAWLALFQVVVKIAALSISSEPPYPSDIIAMLRTRLEGGEAQKGKLIMPNLRHLLLQEVRFRDINDDENDSFVADLCAAFKARRKGRRKLEKLSIKKCVNMNQDDVTKLQKVVDVIWDGEVEYDEEDEDEDEDEYREFMEEDDSSDPLEDVYYRRRNYF</sequence>
<evidence type="ECO:0000256" key="1">
    <source>
        <dbReference type="SAM" id="MobiDB-lite"/>
    </source>
</evidence>
<evidence type="ECO:0000313" key="3">
    <source>
        <dbReference type="EMBL" id="THH27696.1"/>
    </source>
</evidence>
<dbReference type="InterPro" id="IPR001810">
    <property type="entry name" value="F-box_dom"/>
</dbReference>
<accession>A0A4S4MNU7</accession>
<organism evidence="3 4">
    <name type="scientific">Antrodiella citrinella</name>
    <dbReference type="NCBI Taxonomy" id="2447956"/>
    <lineage>
        <taxon>Eukaryota</taxon>
        <taxon>Fungi</taxon>
        <taxon>Dikarya</taxon>
        <taxon>Basidiomycota</taxon>
        <taxon>Agaricomycotina</taxon>
        <taxon>Agaricomycetes</taxon>
        <taxon>Polyporales</taxon>
        <taxon>Steccherinaceae</taxon>
        <taxon>Antrodiella</taxon>
    </lineage>
</organism>
<dbReference type="AlphaFoldDB" id="A0A4S4MNU7"/>
<feature type="region of interest" description="Disordered" evidence="1">
    <location>
        <begin position="558"/>
        <end position="582"/>
    </location>
</feature>
<protein>
    <recommendedName>
        <fullName evidence="2">F-box domain-containing protein</fullName>
    </recommendedName>
</protein>
<feature type="domain" description="F-box" evidence="2">
    <location>
        <begin position="58"/>
        <end position="117"/>
    </location>
</feature>
<dbReference type="Proteomes" id="UP000308730">
    <property type="component" value="Unassembled WGS sequence"/>
</dbReference>
<reference evidence="3 4" key="1">
    <citation type="submission" date="2019-02" db="EMBL/GenBank/DDBJ databases">
        <title>Genome sequencing of the rare red list fungi Antrodiella citrinella (Flaviporus citrinellus).</title>
        <authorList>
            <person name="Buettner E."/>
            <person name="Kellner H."/>
        </authorList>
    </citation>
    <scope>NUCLEOTIDE SEQUENCE [LARGE SCALE GENOMIC DNA]</scope>
    <source>
        <strain evidence="3 4">DSM 108506</strain>
    </source>
</reference>
<proteinExistence type="predicted"/>
<dbReference type="Pfam" id="PF12937">
    <property type="entry name" value="F-box-like"/>
    <property type="match status" value="1"/>
</dbReference>
<gene>
    <name evidence="3" type="ORF">EUX98_g6491</name>
</gene>